<dbReference type="Pfam" id="PF00107">
    <property type="entry name" value="ADH_zinc_N"/>
    <property type="match status" value="1"/>
</dbReference>
<dbReference type="AlphaFoldDB" id="A0A3D9L157"/>
<comment type="caution">
    <text evidence="3">The sequence shown here is derived from an EMBL/GenBank/DDBJ whole genome shotgun (WGS) entry which is preliminary data.</text>
</comment>
<dbReference type="InterPro" id="IPR013154">
    <property type="entry name" value="ADH-like_N"/>
</dbReference>
<evidence type="ECO:0000313" key="4">
    <source>
        <dbReference type="Proteomes" id="UP000256779"/>
    </source>
</evidence>
<name>A0A3D9L157_MARFU</name>
<dbReference type="InterPro" id="IPR011032">
    <property type="entry name" value="GroES-like_sf"/>
</dbReference>
<dbReference type="Gene3D" id="3.40.50.720">
    <property type="entry name" value="NAD(P)-binding Rossmann-like Domain"/>
    <property type="match status" value="1"/>
</dbReference>
<evidence type="ECO:0000256" key="1">
    <source>
        <dbReference type="ARBA" id="ARBA00023002"/>
    </source>
</evidence>
<dbReference type="Gene3D" id="3.90.180.10">
    <property type="entry name" value="Medium-chain alcohol dehydrogenases, catalytic domain"/>
    <property type="match status" value="1"/>
</dbReference>
<dbReference type="GO" id="GO:0016491">
    <property type="term" value="F:oxidoreductase activity"/>
    <property type="evidence" value="ECO:0007669"/>
    <property type="project" value="UniProtKB-KW"/>
</dbReference>
<feature type="domain" description="Enoyl reductase (ER)" evidence="2">
    <location>
        <begin position="13"/>
        <end position="340"/>
    </location>
</feature>
<evidence type="ECO:0000259" key="2">
    <source>
        <dbReference type="SMART" id="SM00829"/>
    </source>
</evidence>
<dbReference type="InterPro" id="IPR020843">
    <property type="entry name" value="ER"/>
</dbReference>
<dbReference type="SUPFAM" id="SSF50129">
    <property type="entry name" value="GroES-like"/>
    <property type="match status" value="1"/>
</dbReference>
<dbReference type="Pfam" id="PF08240">
    <property type="entry name" value="ADH_N"/>
    <property type="match status" value="1"/>
</dbReference>
<keyword evidence="4" id="KW-1185">Reference proteome</keyword>
<dbReference type="CDD" id="cd08261">
    <property type="entry name" value="Zn_ADH7"/>
    <property type="match status" value="1"/>
</dbReference>
<organism evidence="3 4">
    <name type="scientific">Marinoscillum furvescens DSM 4134</name>
    <dbReference type="NCBI Taxonomy" id="1122208"/>
    <lineage>
        <taxon>Bacteria</taxon>
        <taxon>Pseudomonadati</taxon>
        <taxon>Bacteroidota</taxon>
        <taxon>Cytophagia</taxon>
        <taxon>Cytophagales</taxon>
        <taxon>Reichenbachiellaceae</taxon>
        <taxon>Marinoscillum</taxon>
    </lineage>
</organism>
<reference evidence="3 4" key="1">
    <citation type="submission" date="2018-07" db="EMBL/GenBank/DDBJ databases">
        <title>Genomic Encyclopedia of Type Strains, Phase IV (KMG-IV): sequencing the most valuable type-strain genomes for metagenomic binning, comparative biology and taxonomic classification.</title>
        <authorList>
            <person name="Goeker M."/>
        </authorList>
    </citation>
    <scope>NUCLEOTIDE SEQUENCE [LARGE SCALE GENOMIC DNA]</scope>
    <source>
        <strain evidence="3 4">DSM 4134</strain>
    </source>
</reference>
<dbReference type="PANTHER" id="PTHR43401:SF3">
    <property type="entry name" value="L-GALACTONATE-5-DEHYDROGENASE"/>
    <property type="match status" value="1"/>
</dbReference>
<dbReference type="InterPro" id="IPR013149">
    <property type="entry name" value="ADH-like_C"/>
</dbReference>
<dbReference type="InterPro" id="IPR036291">
    <property type="entry name" value="NAD(P)-bd_dom_sf"/>
</dbReference>
<sequence length="342" mass="37455">MNQMKAIRLKEPGQWEAITKDFPAQELKGDDVLVKVHRMGVCGTDLHAYKGNQPFFEYPRILGHELAVEVLAIGPDVSTLQVGDRCAVEPYYNETVGQAVRRGKTNCGETLRVLGVHVDGGMQEQLVLPARYLHPSPVLSNDQLALIEPLAIGCHAVDRAQLTHEDIVLVIGAGPIGLATIQFAQLSGARVIAMDIDAGKLDKAQNITQIQDTLLVSDHIEEDLMSLLNGDLPTVVLDATGNPKSMLNTFKYCAAGGTIVFIGLFQGDVVFNDPYFHKKELTLKASRAALSSDFGRIVRLIEAGKIKPEAYITHRMTFDQVPTDFEKLYTYGGALVKAVIEY</sequence>
<dbReference type="InterPro" id="IPR050129">
    <property type="entry name" value="Zn_alcohol_dh"/>
</dbReference>
<dbReference type="SMART" id="SM00829">
    <property type="entry name" value="PKS_ER"/>
    <property type="match status" value="1"/>
</dbReference>
<dbReference type="SUPFAM" id="SSF51735">
    <property type="entry name" value="NAD(P)-binding Rossmann-fold domains"/>
    <property type="match status" value="1"/>
</dbReference>
<accession>A0A3D9L157</accession>
<keyword evidence="1" id="KW-0560">Oxidoreductase</keyword>
<dbReference type="PANTHER" id="PTHR43401">
    <property type="entry name" value="L-THREONINE 3-DEHYDROGENASE"/>
    <property type="match status" value="1"/>
</dbReference>
<gene>
    <name evidence="3" type="ORF">C7460_1146</name>
</gene>
<protein>
    <submittedName>
        <fullName evidence="3">2-desacetyl-2-hydroxyethyl bacteriochlorophyllide A dehydrogenase</fullName>
    </submittedName>
</protein>
<proteinExistence type="predicted"/>
<dbReference type="EMBL" id="QREG01000014">
    <property type="protein sequence ID" value="RED96548.1"/>
    <property type="molecule type" value="Genomic_DNA"/>
</dbReference>
<evidence type="ECO:0000313" key="3">
    <source>
        <dbReference type="EMBL" id="RED96548.1"/>
    </source>
</evidence>
<dbReference type="Proteomes" id="UP000256779">
    <property type="component" value="Unassembled WGS sequence"/>
</dbReference>